<evidence type="ECO:0000256" key="6">
    <source>
        <dbReference type="ARBA" id="ARBA00023014"/>
    </source>
</evidence>
<dbReference type="PANTHER" id="PTHR36923:SF3">
    <property type="entry name" value="FERREDOXIN"/>
    <property type="match status" value="1"/>
</dbReference>
<reference evidence="9 10" key="1">
    <citation type="journal article" date="2019" name="Int. J. Syst. Evol. Microbiol.">
        <title>The Global Catalogue of Microorganisms (GCM) 10K type strain sequencing project: providing services to taxonomists for standard genome sequencing and annotation.</title>
        <authorList>
            <consortium name="The Broad Institute Genomics Platform"/>
            <consortium name="The Broad Institute Genome Sequencing Center for Infectious Disease"/>
            <person name="Wu L."/>
            <person name="Ma J."/>
        </authorList>
    </citation>
    <scope>NUCLEOTIDE SEQUENCE [LARGE SCALE GENOMIC DNA]</scope>
    <source>
        <strain evidence="9 10">JCM 11136</strain>
    </source>
</reference>
<dbReference type="Gene3D" id="3.30.70.20">
    <property type="match status" value="1"/>
</dbReference>
<evidence type="ECO:0000256" key="8">
    <source>
        <dbReference type="RuleBase" id="RU368020"/>
    </source>
</evidence>
<dbReference type="PANTHER" id="PTHR36923">
    <property type="entry name" value="FERREDOXIN"/>
    <property type="match status" value="1"/>
</dbReference>
<dbReference type="Proteomes" id="UP001501578">
    <property type="component" value="Unassembled WGS sequence"/>
</dbReference>
<dbReference type="InterPro" id="IPR001080">
    <property type="entry name" value="3Fe4S_ferredoxin"/>
</dbReference>
<evidence type="ECO:0000256" key="5">
    <source>
        <dbReference type="ARBA" id="ARBA00023004"/>
    </source>
</evidence>
<evidence type="ECO:0000256" key="7">
    <source>
        <dbReference type="ARBA" id="ARBA00023291"/>
    </source>
</evidence>
<evidence type="ECO:0000313" key="9">
    <source>
        <dbReference type="EMBL" id="GAA0926241.1"/>
    </source>
</evidence>
<comment type="cofactor">
    <cofactor evidence="1">
        <name>[3Fe-4S] cluster</name>
        <dbReference type="ChEBI" id="CHEBI:21137"/>
    </cofactor>
</comment>
<evidence type="ECO:0000313" key="10">
    <source>
        <dbReference type="Proteomes" id="UP001501578"/>
    </source>
</evidence>
<keyword evidence="6 8" id="KW-0411">Iron-sulfur</keyword>
<keyword evidence="5 8" id="KW-0408">Iron</keyword>
<dbReference type="RefSeq" id="WP_343950266.1">
    <property type="nucleotide sequence ID" value="NZ_BAAAHQ010000011.1"/>
</dbReference>
<organism evidence="9 10">
    <name type="scientific">Nonomuraea longicatena</name>
    <dbReference type="NCBI Taxonomy" id="83682"/>
    <lineage>
        <taxon>Bacteria</taxon>
        <taxon>Bacillati</taxon>
        <taxon>Actinomycetota</taxon>
        <taxon>Actinomycetes</taxon>
        <taxon>Streptosporangiales</taxon>
        <taxon>Streptosporangiaceae</taxon>
        <taxon>Nonomuraea</taxon>
    </lineage>
</organism>
<protein>
    <recommendedName>
        <fullName evidence="8">Ferredoxin</fullName>
    </recommendedName>
</protein>
<keyword evidence="10" id="KW-1185">Reference proteome</keyword>
<dbReference type="SUPFAM" id="SSF54862">
    <property type="entry name" value="4Fe-4S ferredoxins"/>
    <property type="match status" value="1"/>
</dbReference>
<comment type="function">
    <text evidence="8">Ferredoxins are iron-sulfur proteins that transfer electrons in a wide variety of metabolic reactions.</text>
</comment>
<keyword evidence="4 8" id="KW-0249">Electron transport</keyword>
<evidence type="ECO:0000256" key="1">
    <source>
        <dbReference type="ARBA" id="ARBA00001927"/>
    </source>
</evidence>
<evidence type="ECO:0000256" key="2">
    <source>
        <dbReference type="ARBA" id="ARBA00022448"/>
    </source>
</evidence>
<keyword evidence="7" id="KW-0003">3Fe-4S</keyword>
<keyword evidence="3 8" id="KW-0479">Metal-binding</keyword>
<evidence type="ECO:0000256" key="4">
    <source>
        <dbReference type="ARBA" id="ARBA00022982"/>
    </source>
</evidence>
<dbReference type="InterPro" id="IPR051269">
    <property type="entry name" value="Fe-S_cluster_ET"/>
</dbReference>
<dbReference type="PRINTS" id="PR00352">
    <property type="entry name" value="3FE4SFRDOXIN"/>
</dbReference>
<gene>
    <name evidence="9" type="ORF">GCM10009560_28130</name>
</gene>
<dbReference type="Pfam" id="PF13370">
    <property type="entry name" value="Fer4_13"/>
    <property type="match status" value="1"/>
</dbReference>
<name>A0ABN1PCR2_9ACTN</name>
<proteinExistence type="predicted"/>
<dbReference type="EMBL" id="BAAAHQ010000011">
    <property type="protein sequence ID" value="GAA0926241.1"/>
    <property type="molecule type" value="Genomic_DNA"/>
</dbReference>
<evidence type="ECO:0000256" key="3">
    <source>
        <dbReference type="ARBA" id="ARBA00022723"/>
    </source>
</evidence>
<accession>A0ABN1PCR2</accession>
<sequence length="70" mass="7545">MIHADRTRCCGAGMCVLIAPDVFHQDEDGLVLVDADAVRAADPDLLRHAVSCCPGQALSEDEDAPLLERR</sequence>
<comment type="caution">
    <text evidence="9">The sequence shown here is derived from an EMBL/GenBank/DDBJ whole genome shotgun (WGS) entry which is preliminary data.</text>
</comment>
<keyword evidence="2 8" id="KW-0813">Transport</keyword>